<evidence type="ECO:0000313" key="1">
    <source>
        <dbReference type="EMBL" id="OGI46493.1"/>
    </source>
</evidence>
<reference evidence="1 2" key="1">
    <citation type="journal article" date="2016" name="Nat. Commun.">
        <title>Thousands of microbial genomes shed light on interconnected biogeochemical processes in an aquifer system.</title>
        <authorList>
            <person name="Anantharaman K."/>
            <person name="Brown C.T."/>
            <person name="Hug L.A."/>
            <person name="Sharon I."/>
            <person name="Castelle C.J."/>
            <person name="Probst A.J."/>
            <person name="Thomas B.C."/>
            <person name="Singh A."/>
            <person name="Wilkins M.J."/>
            <person name="Karaoz U."/>
            <person name="Brodie E.L."/>
            <person name="Williams K.H."/>
            <person name="Hubbard S.S."/>
            <person name="Banfield J.F."/>
        </authorList>
    </citation>
    <scope>NUCLEOTIDE SEQUENCE [LARGE SCALE GENOMIC DNA]</scope>
</reference>
<sequence>MNAMTKATIISEAAEVASELVPAPDYRKVIGWKGVCQVANRLTNFMTEEAEEASKTSVLVSSGWPGGVYREVHLSGGGNPKFFPAYDLQTMGWTALQEEEASFILWRSGSSGCELEAVRLGTDRWELTFSPAPTNPEYRGQYFHIWEKA</sequence>
<dbReference type="AlphaFoldDB" id="A0A1F6TMY3"/>
<evidence type="ECO:0000313" key="2">
    <source>
        <dbReference type="Proteomes" id="UP000176484"/>
    </source>
</evidence>
<accession>A0A1F6TMY3</accession>
<comment type="caution">
    <text evidence="1">The sequence shown here is derived from an EMBL/GenBank/DDBJ whole genome shotgun (WGS) entry which is preliminary data.</text>
</comment>
<protein>
    <submittedName>
        <fullName evidence="1">Uncharacterized protein</fullName>
    </submittedName>
</protein>
<organism evidence="1 2">
    <name type="scientific">Candidatus Nomurabacteria bacterium GWB1_40_6</name>
    <dbReference type="NCBI Taxonomy" id="1801727"/>
    <lineage>
        <taxon>Bacteria</taxon>
        <taxon>Candidatus Nomuraibacteriota</taxon>
    </lineage>
</organism>
<gene>
    <name evidence="1" type="ORF">A2121_03185</name>
</gene>
<proteinExistence type="predicted"/>
<dbReference type="Proteomes" id="UP000176484">
    <property type="component" value="Unassembled WGS sequence"/>
</dbReference>
<name>A0A1F6TMY3_9BACT</name>
<dbReference type="EMBL" id="MFTD01000019">
    <property type="protein sequence ID" value="OGI46493.1"/>
    <property type="molecule type" value="Genomic_DNA"/>
</dbReference>